<organism evidence="1 2">
    <name type="scientific">Paenibacillus bovis</name>
    <dbReference type="NCBI Taxonomy" id="1616788"/>
    <lineage>
        <taxon>Bacteria</taxon>
        <taxon>Bacillati</taxon>
        <taxon>Bacillota</taxon>
        <taxon>Bacilli</taxon>
        <taxon>Bacillales</taxon>
        <taxon>Paenibacillaceae</taxon>
        <taxon>Paenibacillus</taxon>
    </lineage>
</organism>
<dbReference type="EMBL" id="CP021170">
    <property type="protein sequence ID" value="ARR10667.1"/>
    <property type="molecule type" value="Genomic_DNA"/>
</dbReference>
<name>A0A1X9T3Y0_9BACL</name>
<dbReference type="Proteomes" id="UP000078148">
    <property type="component" value="Plasmid unnamed1"/>
</dbReference>
<reference evidence="1 2" key="1">
    <citation type="journal article" date="2016" name="Int. J. Syst. Evol. Microbiol.">
        <title>Paenibacillus damxungensis sp. nov., isolated from raw yak (Bos grunniens) milk.</title>
        <authorList>
            <person name="Wu Z."/>
            <person name="Gao C."/>
            <person name="Han J."/>
            <person name="Liu Z."/>
        </authorList>
    </citation>
    <scope>NUCLEOTIDE SEQUENCE [LARGE SCALE GENOMIC DNA]</scope>
    <source>
        <strain evidence="1 2">BD3526</strain>
        <plasmid evidence="1 2">unnamed1</plasmid>
    </source>
</reference>
<accession>A0A1X9T3Y0</accession>
<keyword evidence="2" id="KW-1185">Reference proteome</keyword>
<geneLocation type="plasmid" evidence="1 2">
    <name>unnamed1</name>
</geneLocation>
<evidence type="ECO:0000313" key="2">
    <source>
        <dbReference type="Proteomes" id="UP000078148"/>
    </source>
</evidence>
<evidence type="ECO:0000313" key="1">
    <source>
        <dbReference type="EMBL" id="ARR10667.1"/>
    </source>
</evidence>
<keyword evidence="1" id="KW-0614">Plasmid</keyword>
<gene>
    <name evidence="1" type="ORF">AR543_p0059</name>
</gene>
<dbReference type="AlphaFoldDB" id="A0A1X9T3Y0"/>
<dbReference type="RefSeq" id="WP_087071380.1">
    <property type="nucleotide sequence ID" value="NZ_CP021170.1"/>
</dbReference>
<protein>
    <submittedName>
        <fullName evidence="1">Uncharacterized protein</fullName>
    </submittedName>
</protein>
<sequence length="141" mass="15802">MKYDFRSFNRLTGETLYTEQLMQIGALYPLLQGQALEDFSPLDFCIAEARATRPNIYARDILTTEQYPTRENDKYYYVILPGDAGYEAVLVRKEGMGGGEAGTVHPLSAVLKESGRVTVVGNLEQDVDLILEQDLEICEGE</sequence>
<proteinExistence type="predicted"/>
<dbReference type="KEGG" id="pbv:AR543_p0059"/>